<evidence type="ECO:0000313" key="2">
    <source>
        <dbReference type="EMBL" id="MDR6841505.1"/>
    </source>
</evidence>
<keyword evidence="1" id="KW-0812">Transmembrane</keyword>
<feature type="transmembrane region" description="Helical" evidence="1">
    <location>
        <begin position="9"/>
        <end position="30"/>
    </location>
</feature>
<proteinExistence type="predicted"/>
<keyword evidence="1" id="KW-0472">Membrane</keyword>
<protein>
    <submittedName>
        <fullName evidence="2">Uncharacterized protein</fullName>
    </submittedName>
</protein>
<dbReference type="Proteomes" id="UP001254759">
    <property type="component" value="Unassembled WGS sequence"/>
</dbReference>
<keyword evidence="1" id="KW-1133">Transmembrane helix</keyword>
<comment type="caution">
    <text evidence="2">The sequence shown here is derived from an EMBL/GenBank/DDBJ whole genome shotgun (WGS) entry which is preliminary data.</text>
</comment>
<keyword evidence="3" id="KW-1185">Reference proteome</keyword>
<accession>A0ABU1RUA6</accession>
<reference evidence="2 3" key="1">
    <citation type="submission" date="2023-07" db="EMBL/GenBank/DDBJ databases">
        <title>Sorghum-associated microbial communities from plants grown in Nebraska, USA.</title>
        <authorList>
            <person name="Schachtman D."/>
        </authorList>
    </citation>
    <scope>NUCLEOTIDE SEQUENCE [LARGE SCALE GENOMIC DNA]</scope>
    <source>
        <strain evidence="2 3">BE107</strain>
    </source>
</reference>
<name>A0ABU1RUA6_9GAMM</name>
<dbReference type="RefSeq" id="WP_310092348.1">
    <property type="nucleotide sequence ID" value="NZ_JAVDTT010000002.1"/>
</dbReference>
<evidence type="ECO:0000313" key="3">
    <source>
        <dbReference type="Proteomes" id="UP001254759"/>
    </source>
</evidence>
<feature type="transmembrane region" description="Helical" evidence="1">
    <location>
        <begin position="78"/>
        <end position="96"/>
    </location>
</feature>
<organism evidence="2 3">
    <name type="scientific">Pseudoxanthomonas sacheonensis</name>
    <dbReference type="NCBI Taxonomy" id="443615"/>
    <lineage>
        <taxon>Bacteria</taxon>
        <taxon>Pseudomonadati</taxon>
        <taxon>Pseudomonadota</taxon>
        <taxon>Gammaproteobacteria</taxon>
        <taxon>Lysobacterales</taxon>
        <taxon>Lysobacteraceae</taxon>
        <taxon>Pseudoxanthomonas</taxon>
    </lineage>
</organism>
<evidence type="ECO:0000256" key="1">
    <source>
        <dbReference type="SAM" id="Phobius"/>
    </source>
</evidence>
<feature type="transmembrane region" description="Helical" evidence="1">
    <location>
        <begin position="50"/>
        <end position="71"/>
    </location>
</feature>
<gene>
    <name evidence="2" type="ORF">J2W94_001790</name>
</gene>
<sequence>MRQTTASNLALALVVLAWPLAYFGVMSQLGDYAPSTPRAVIEANSHRSTIILLAGLLCLFSSLWLSGYSFAGAKIRSVVAAIACVAPMAIVILALWQ</sequence>
<dbReference type="EMBL" id="JAVDTT010000002">
    <property type="protein sequence ID" value="MDR6841505.1"/>
    <property type="molecule type" value="Genomic_DNA"/>
</dbReference>